<dbReference type="PANTHER" id="PTHR13244">
    <property type="entry name" value="ZINC FINGER MYND DOMAIN CONTAINING PROTEIN 10"/>
    <property type="match status" value="1"/>
</dbReference>
<feature type="compositionally biased region" description="Basic and acidic residues" evidence="1">
    <location>
        <begin position="477"/>
        <end position="489"/>
    </location>
</feature>
<name>A0A7S1CRR6_9STRA</name>
<dbReference type="InterPro" id="IPR052298">
    <property type="entry name" value="ZMYND10"/>
</dbReference>
<evidence type="ECO:0000313" key="2">
    <source>
        <dbReference type="EMBL" id="CAD8924667.1"/>
    </source>
</evidence>
<dbReference type="PANTHER" id="PTHR13244:SF7">
    <property type="entry name" value="ZINC FINGER MYND DOMAIN-CONTAINING PROTEIN 10"/>
    <property type="match status" value="1"/>
</dbReference>
<protein>
    <submittedName>
        <fullName evidence="2">Uncharacterized protein</fullName>
    </submittedName>
</protein>
<reference evidence="2" key="1">
    <citation type="submission" date="2021-01" db="EMBL/GenBank/DDBJ databases">
        <authorList>
            <person name="Corre E."/>
            <person name="Pelletier E."/>
            <person name="Niang G."/>
            <person name="Scheremetjew M."/>
            <person name="Finn R."/>
            <person name="Kale V."/>
            <person name="Holt S."/>
            <person name="Cochrane G."/>
            <person name="Meng A."/>
            <person name="Brown T."/>
            <person name="Cohen L."/>
        </authorList>
    </citation>
    <scope>NUCLEOTIDE SEQUENCE</scope>
    <source>
        <strain evidence="2">Ms1</strain>
    </source>
</reference>
<feature type="compositionally biased region" description="Basic residues" evidence="1">
    <location>
        <begin position="462"/>
        <end position="476"/>
    </location>
</feature>
<accession>A0A7S1CRR6</accession>
<gene>
    <name evidence="2" type="ORF">BSP0115_LOCUS17931</name>
</gene>
<proteinExistence type="predicted"/>
<evidence type="ECO:0000256" key="1">
    <source>
        <dbReference type="SAM" id="MobiDB-lite"/>
    </source>
</evidence>
<feature type="region of interest" description="Disordered" evidence="1">
    <location>
        <begin position="445"/>
        <end position="489"/>
    </location>
</feature>
<dbReference type="AlphaFoldDB" id="A0A7S1CRR6"/>
<dbReference type="GO" id="GO:0005737">
    <property type="term" value="C:cytoplasm"/>
    <property type="evidence" value="ECO:0007669"/>
    <property type="project" value="TreeGrafter"/>
</dbReference>
<organism evidence="2">
    <name type="scientific">Bicosoecida sp. CB-2014</name>
    <dbReference type="NCBI Taxonomy" id="1486930"/>
    <lineage>
        <taxon>Eukaryota</taxon>
        <taxon>Sar</taxon>
        <taxon>Stramenopiles</taxon>
        <taxon>Bigyra</taxon>
        <taxon>Opalozoa</taxon>
        <taxon>Bicosoecida</taxon>
    </lineage>
</organism>
<sequence length="489" mass="53558">MEITPVDSTSGGVDTFGADLGVGILLPGDAERIAESIRGFSVREVGSSAWMRQHEALEKANLQAHANARGNRDPFVMEAMLTFDKMTVLIHELMAVEAWREFVFPLLRSGGAVERNGLRLYYTFYHEATLVNLLEVFLYHDYACEAAGDALIDLVDYCCRKVSWLVMRGATPAEAKKSREEIVAEMRGDGDGDGDGGAKSVAARDMEARLNDIEYRCAVTAVSLLRYITEHIAKLPLGVMGRVLDTHDVMIMMVPLIENPPWTRRTPEGTWQKFDEQKWSDVAPVDLLRLTKTEGQVWLILYNLMCDKDCRAKYYFHSSRKGAIMRLRKYMNELLLDQLPPLAEVQRYLDELAIMETPAPTAVGGAMSAAGLVLEAVPVLRDTLLRDQDWDDVAEFQLRESFPSGGDAADDDLRRLAAMYSDDGVADIMDPAGRRAMAAAEAAAEAEAAAASGGSGGGAGGAKKKNKGMKGKKGRGGPREGGAEEKKEA</sequence>
<dbReference type="EMBL" id="HBFS01026759">
    <property type="protein sequence ID" value="CAD8924667.1"/>
    <property type="molecule type" value="Transcribed_RNA"/>
</dbReference>